<evidence type="ECO:0000313" key="2">
    <source>
        <dbReference type="EMBL" id="VFA96277.1"/>
    </source>
</evidence>
<dbReference type="Proteomes" id="UP000290439">
    <property type="component" value="Chromosome"/>
</dbReference>
<protein>
    <submittedName>
        <fullName evidence="2">Uncharacterized protein</fullName>
    </submittedName>
</protein>
<dbReference type="EMBL" id="LR215973">
    <property type="protein sequence ID" value="VFA96277.1"/>
    <property type="molecule type" value="Genomic_DNA"/>
</dbReference>
<dbReference type="RefSeq" id="WP_130915486.1">
    <property type="nucleotide sequence ID" value="NZ_LR215973.1"/>
</dbReference>
<sequence length="314" mass="34438">MTDPLAGVDRLPGWQRRLLQGVQDLSCEHARVLNYEFPTYFPGSEAGHLPMQIWRGQLTDVHSQRMQARLRAIDGGIPRATVDAAAEAGAYGMRWADSPHAPPSSEHPELDHIIDHLTFDAYRLEQMAAMHARRATMHGPLRPHPGETGLPEQTRRNMIATAHRAAVFAQIADLSEVEAAAIWDRDEPTWDRLIGSLMEHVDDFAFVEGWRAASWGHIEATLTADIHTLTDMYGLTTPPQLWPPDPDTLRARASAAVARYHDRTATGTAVEHGSASDAATVIDADSGTETDSGIAAEFDAGAPPEQQIDPDLGW</sequence>
<proteinExistence type="predicted"/>
<organism evidence="2 3">
    <name type="scientific">Nocardia cyriacigeorgica</name>
    <dbReference type="NCBI Taxonomy" id="135487"/>
    <lineage>
        <taxon>Bacteria</taxon>
        <taxon>Bacillati</taxon>
        <taxon>Actinomycetota</taxon>
        <taxon>Actinomycetes</taxon>
        <taxon>Mycobacteriales</taxon>
        <taxon>Nocardiaceae</taxon>
        <taxon>Nocardia</taxon>
    </lineage>
</organism>
<feature type="region of interest" description="Disordered" evidence="1">
    <location>
        <begin position="287"/>
        <end position="314"/>
    </location>
</feature>
<dbReference type="AlphaFoldDB" id="A0A4U8W2W8"/>
<name>A0A4U8W2W8_9NOCA</name>
<reference evidence="2 3" key="1">
    <citation type="submission" date="2019-02" db="EMBL/GenBank/DDBJ databases">
        <authorList>
            <consortium name="Pathogen Informatics"/>
        </authorList>
    </citation>
    <scope>NUCLEOTIDE SEQUENCE [LARGE SCALE GENOMIC DNA]</scope>
    <source>
        <strain evidence="2 3">3012STDY6756504</strain>
    </source>
</reference>
<evidence type="ECO:0000256" key="1">
    <source>
        <dbReference type="SAM" id="MobiDB-lite"/>
    </source>
</evidence>
<accession>A0A4U8W2W8</accession>
<evidence type="ECO:0000313" key="3">
    <source>
        <dbReference type="Proteomes" id="UP000290439"/>
    </source>
</evidence>
<gene>
    <name evidence="2" type="ORF">NCTC10797_00026</name>
</gene>